<evidence type="ECO:0000313" key="2">
    <source>
        <dbReference type="EMBL" id="QTC48502.1"/>
    </source>
</evidence>
<gene>
    <name evidence="2" type="ORF">H0Z12_22225</name>
    <name evidence="1" type="ORF">NB703_003955</name>
</gene>
<dbReference type="Proteomes" id="UP000663901">
    <property type="component" value="Plasmid pOC5aB"/>
</dbReference>
<accession>A0A8A4KAN1</accession>
<protein>
    <submittedName>
        <fullName evidence="2">Succinate dehydrogenase flavoprotein subunit</fullName>
    </submittedName>
</protein>
<dbReference type="Proteomes" id="UP001208888">
    <property type="component" value="Unassembled WGS sequence"/>
</dbReference>
<evidence type="ECO:0000313" key="3">
    <source>
        <dbReference type="Proteomes" id="UP000663901"/>
    </source>
</evidence>
<name>A0A8A4KAN1_PANAN</name>
<reference evidence="2" key="1">
    <citation type="submission" date="2020-07" db="EMBL/GenBank/DDBJ databases">
        <title>Genome Sequences for Panteoa spp. that cause Center Rot in Onions.</title>
        <authorList>
            <person name="Asselin J.A."/>
            <person name="Helmann T."/>
            <person name="Beer S."/>
            <person name="Stodghill P."/>
        </authorList>
    </citation>
    <scope>NUCLEOTIDE SEQUENCE</scope>
    <source>
        <strain evidence="2">OC5a</strain>
        <plasmid evidence="2">pOC5aB</plasmid>
    </source>
</reference>
<sequence>MNFDPQIVAQAALFVNALRSGQQAHVPAMPFRLWPVFIGCVRLMMRASA</sequence>
<geneLocation type="plasmid" evidence="2 3">
    <name>pOC5aB</name>
</geneLocation>
<dbReference type="AlphaFoldDB" id="A0A8A4KAN1"/>
<dbReference type="EMBL" id="CP059085">
    <property type="protein sequence ID" value="QTC48502.1"/>
    <property type="molecule type" value="Genomic_DNA"/>
</dbReference>
<dbReference type="RefSeq" id="WP_033776915.1">
    <property type="nucleotide sequence ID" value="NZ_CP059085.1"/>
</dbReference>
<organism evidence="2 3">
    <name type="scientific">Pantoea ananas</name>
    <name type="common">Erwinia uredovora</name>
    <dbReference type="NCBI Taxonomy" id="553"/>
    <lineage>
        <taxon>Bacteria</taxon>
        <taxon>Pseudomonadati</taxon>
        <taxon>Pseudomonadota</taxon>
        <taxon>Gammaproteobacteria</taxon>
        <taxon>Enterobacterales</taxon>
        <taxon>Erwiniaceae</taxon>
        <taxon>Pantoea</taxon>
    </lineage>
</organism>
<proteinExistence type="predicted"/>
<reference evidence="1" key="2">
    <citation type="submission" date="2022-06" db="EMBL/GenBank/DDBJ databases">
        <title>Dynamics of rice microbiomes reveals core vertical transmitted seed endophytes.</title>
        <authorList>
            <person name="Liao K."/>
            <person name="Zhang X."/>
        </authorList>
    </citation>
    <scope>NUCLEOTIDE SEQUENCE</scope>
    <source>
        <strain evidence="1">JT1-17</strain>
    </source>
</reference>
<dbReference type="EMBL" id="JANFVX010000020">
    <property type="protein sequence ID" value="MCW0345862.1"/>
    <property type="molecule type" value="Genomic_DNA"/>
</dbReference>
<evidence type="ECO:0000313" key="1">
    <source>
        <dbReference type="EMBL" id="MCW0345862.1"/>
    </source>
</evidence>
<keyword evidence="2" id="KW-0614">Plasmid</keyword>